<keyword evidence="2" id="KW-1185">Reference proteome</keyword>
<reference evidence="1 2" key="1">
    <citation type="journal article" date="2022" name="Hortic Res">
        <title>A haplotype resolved chromosomal level avocado genome allows analysis of novel avocado genes.</title>
        <authorList>
            <person name="Nath O."/>
            <person name="Fletcher S.J."/>
            <person name="Hayward A."/>
            <person name="Shaw L.M."/>
            <person name="Masouleh A.K."/>
            <person name="Furtado A."/>
            <person name="Henry R.J."/>
            <person name="Mitter N."/>
        </authorList>
    </citation>
    <scope>NUCLEOTIDE SEQUENCE [LARGE SCALE GENOMIC DNA]</scope>
    <source>
        <strain evidence="2">cv. Hass</strain>
    </source>
</reference>
<dbReference type="EMBL" id="CM056811">
    <property type="protein sequence ID" value="KAJ8637650.1"/>
    <property type="molecule type" value="Genomic_DNA"/>
</dbReference>
<gene>
    <name evidence="1" type="ORF">MRB53_011917</name>
</gene>
<name>A0ACC2LW64_PERAE</name>
<sequence length="179" mass="20218">MKQPLSQLMDPNVKSMHISHQSRPRSSTSYACSHPCNLPSLSGQQVFDPVHERNFVARTDSLDYRKNTFCRPINIERTRRPSSILVSSADLHRPIVIASVTLTSDAPDHLSRCIHRSSLEVSVFNSGHFGAALIYTKECQRTEETVIPHSEDQGYPLFLAVPAVQDNHHPKIPWKPTRL</sequence>
<protein>
    <submittedName>
        <fullName evidence="1">Uncharacterized protein</fullName>
    </submittedName>
</protein>
<dbReference type="Proteomes" id="UP001234297">
    <property type="component" value="Chromosome 3"/>
</dbReference>
<comment type="caution">
    <text evidence="1">The sequence shown here is derived from an EMBL/GenBank/DDBJ whole genome shotgun (WGS) entry which is preliminary data.</text>
</comment>
<evidence type="ECO:0000313" key="2">
    <source>
        <dbReference type="Proteomes" id="UP001234297"/>
    </source>
</evidence>
<evidence type="ECO:0000313" key="1">
    <source>
        <dbReference type="EMBL" id="KAJ8637650.1"/>
    </source>
</evidence>
<organism evidence="1 2">
    <name type="scientific">Persea americana</name>
    <name type="common">Avocado</name>
    <dbReference type="NCBI Taxonomy" id="3435"/>
    <lineage>
        <taxon>Eukaryota</taxon>
        <taxon>Viridiplantae</taxon>
        <taxon>Streptophyta</taxon>
        <taxon>Embryophyta</taxon>
        <taxon>Tracheophyta</taxon>
        <taxon>Spermatophyta</taxon>
        <taxon>Magnoliopsida</taxon>
        <taxon>Magnoliidae</taxon>
        <taxon>Laurales</taxon>
        <taxon>Lauraceae</taxon>
        <taxon>Persea</taxon>
    </lineage>
</organism>
<accession>A0ACC2LW64</accession>
<proteinExistence type="predicted"/>